<evidence type="ECO:0000313" key="3">
    <source>
        <dbReference type="Proteomes" id="UP001054252"/>
    </source>
</evidence>
<dbReference type="AlphaFoldDB" id="A0AAV5IV79"/>
<comment type="caution">
    <text evidence="2">The sequence shown here is derived from an EMBL/GenBank/DDBJ whole genome shotgun (WGS) entry which is preliminary data.</text>
</comment>
<accession>A0AAV5IV79</accession>
<keyword evidence="3" id="KW-1185">Reference proteome</keyword>
<dbReference type="SUPFAM" id="SSF52047">
    <property type="entry name" value="RNI-like"/>
    <property type="match status" value="1"/>
</dbReference>
<feature type="compositionally biased region" description="Basic and acidic residues" evidence="1">
    <location>
        <begin position="186"/>
        <end position="197"/>
    </location>
</feature>
<protein>
    <recommendedName>
        <fullName evidence="4">Rad7</fullName>
    </recommendedName>
</protein>
<evidence type="ECO:0000313" key="2">
    <source>
        <dbReference type="EMBL" id="GKV03686.1"/>
    </source>
</evidence>
<feature type="region of interest" description="Disordered" evidence="1">
    <location>
        <begin position="1"/>
        <end position="27"/>
    </location>
</feature>
<dbReference type="InterPro" id="IPR006553">
    <property type="entry name" value="Leu-rich_rpt_Cys-con_subtyp"/>
</dbReference>
<dbReference type="Proteomes" id="UP001054252">
    <property type="component" value="Unassembled WGS sequence"/>
</dbReference>
<organism evidence="2 3">
    <name type="scientific">Rubroshorea leprosula</name>
    <dbReference type="NCBI Taxonomy" id="152421"/>
    <lineage>
        <taxon>Eukaryota</taxon>
        <taxon>Viridiplantae</taxon>
        <taxon>Streptophyta</taxon>
        <taxon>Embryophyta</taxon>
        <taxon>Tracheophyta</taxon>
        <taxon>Spermatophyta</taxon>
        <taxon>Magnoliopsida</taxon>
        <taxon>eudicotyledons</taxon>
        <taxon>Gunneridae</taxon>
        <taxon>Pentapetalae</taxon>
        <taxon>rosids</taxon>
        <taxon>malvids</taxon>
        <taxon>Malvales</taxon>
        <taxon>Dipterocarpaceae</taxon>
        <taxon>Rubroshorea</taxon>
    </lineage>
</organism>
<dbReference type="GO" id="GO:0031146">
    <property type="term" value="P:SCF-dependent proteasomal ubiquitin-dependent protein catabolic process"/>
    <property type="evidence" value="ECO:0007669"/>
    <property type="project" value="TreeGrafter"/>
</dbReference>
<dbReference type="SMART" id="SM00367">
    <property type="entry name" value="LRR_CC"/>
    <property type="match status" value="6"/>
</dbReference>
<sequence>MPAMAGMGFNQKNDSRESDGILGKRNEKGEFSASVLNSLGIQRGEEGAASISDNGYRGFDFDLNEAPAVEEDGIGIGFVGDVDSLSRFCEQETENRQSSSLLFGVNLKRIADDEEARSPRKRKRFSYEEKGKAKAVDDDQFLLGIDDGDLNLNLGLGSKAYTWPSLFDTPSIPENNLGPEEGLVDNTRESELRRRSSTENNLGPEEELLNSLGVSEPRRGSIAENNRGPEDELVSSLRESELRRRQEEAIRQHDNAKDYAQRYHESQRLESAKQNETGVMQDQLAEDFESPFGMAMEMIKRRNSRSGNKRNLGDALEPGFKWVPTGSKCHGTAVRCAPSLLDLSLSVLAKNSEAIESLEHVPEALRHKLSEMVCDSRKMDAKFLELLARGSPSEIRAKSCSQITDEEFSKIFGSFDTKNLIVLQLDNCGPFMHDYVLLDTLAQSSRKLPALATFSLSGAYRLSDDGLKALAESAPALKSINLSQCSLLTSAGINTLAGCFESTLRELYLDECQNIDAMAILPALKKLKCLEVLSVADIPSVCDDFVIGIVEACGKNMRELVFASCVKLTDMSLKSVGETCLKLSAIDLSNLYCLTDSTMRYLANGCQSIHKLKLCRNSFSDEAIAAFLEVSGGALCELSLNNVKRVGLNTASSLAKCSRKLCSLDLSFCRKITDEALGLIVDSCLSLRLLKIFGCTEVTNFFLNVHSNHPVQIIGLKNTPLLTHSNEEPQETPLRYSPLTVSADR</sequence>
<dbReference type="Gene3D" id="3.80.10.10">
    <property type="entry name" value="Ribonuclease Inhibitor"/>
    <property type="match status" value="2"/>
</dbReference>
<proteinExistence type="predicted"/>
<evidence type="ECO:0008006" key="4">
    <source>
        <dbReference type="Google" id="ProtNLM"/>
    </source>
</evidence>
<evidence type="ECO:0000256" key="1">
    <source>
        <dbReference type="SAM" id="MobiDB-lite"/>
    </source>
</evidence>
<feature type="compositionally biased region" description="Basic and acidic residues" evidence="1">
    <location>
        <begin position="238"/>
        <end position="258"/>
    </location>
</feature>
<feature type="region of interest" description="Disordered" evidence="1">
    <location>
        <begin position="172"/>
        <end position="258"/>
    </location>
</feature>
<gene>
    <name evidence="2" type="ORF">SLEP1_g15951</name>
</gene>
<reference evidence="2 3" key="1">
    <citation type="journal article" date="2021" name="Commun. Biol.">
        <title>The genome of Shorea leprosula (Dipterocarpaceae) highlights the ecological relevance of drought in aseasonal tropical rainforests.</title>
        <authorList>
            <person name="Ng K.K.S."/>
            <person name="Kobayashi M.J."/>
            <person name="Fawcett J.A."/>
            <person name="Hatakeyama M."/>
            <person name="Paape T."/>
            <person name="Ng C.H."/>
            <person name="Ang C.C."/>
            <person name="Tnah L.H."/>
            <person name="Lee C.T."/>
            <person name="Nishiyama T."/>
            <person name="Sese J."/>
            <person name="O'Brien M.J."/>
            <person name="Copetti D."/>
            <person name="Mohd Noor M.I."/>
            <person name="Ong R.C."/>
            <person name="Putra M."/>
            <person name="Sireger I.Z."/>
            <person name="Indrioko S."/>
            <person name="Kosugi Y."/>
            <person name="Izuno A."/>
            <person name="Isagi Y."/>
            <person name="Lee S.L."/>
            <person name="Shimizu K.K."/>
        </authorList>
    </citation>
    <scope>NUCLEOTIDE SEQUENCE [LARGE SCALE GENOMIC DNA]</scope>
    <source>
        <strain evidence="2">214</strain>
    </source>
</reference>
<name>A0AAV5IV79_9ROSI</name>
<feature type="region of interest" description="Disordered" evidence="1">
    <location>
        <begin position="725"/>
        <end position="745"/>
    </location>
</feature>
<dbReference type="InterPro" id="IPR032675">
    <property type="entry name" value="LRR_dom_sf"/>
</dbReference>
<dbReference type="PANTHER" id="PTHR13318:SF145">
    <property type="entry name" value="RAD7"/>
    <property type="match status" value="1"/>
</dbReference>
<dbReference type="GO" id="GO:0019005">
    <property type="term" value="C:SCF ubiquitin ligase complex"/>
    <property type="evidence" value="ECO:0007669"/>
    <property type="project" value="TreeGrafter"/>
</dbReference>
<feature type="compositionally biased region" description="Basic and acidic residues" evidence="1">
    <location>
        <begin position="13"/>
        <end position="27"/>
    </location>
</feature>
<dbReference type="PANTHER" id="PTHR13318">
    <property type="entry name" value="PARTNER OF PAIRED, ISOFORM B-RELATED"/>
    <property type="match status" value="1"/>
</dbReference>
<dbReference type="EMBL" id="BPVZ01000020">
    <property type="protein sequence ID" value="GKV03686.1"/>
    <property type="molecule type" value="Genomic_DNA"/>
</dbReference>